<name>A0ABU2BPU3_9ACTN</name>
<feature type="transmembrane region" description="Helical" evidence="1">
    <location>
        <begin position="60"/>
        <end position="79"/>
    </location>
</feature>
<feature type="transmembrane region" description="Helical" evidence="1">
    <location>
        <begin position="91"/>
        <end position="112"/>
    </location>
</feature>
<keyword evidence="1" id="KW-0812">Transmembrane</keyword>
<proteinExistence type="predicted"/>
<accession>A0ABU2BPU3</accession>
<dbReference type="Proteomes" id="UP001183648">
    <property type="component" value="Unassembled WGS sequence"/>
</dbReference>
<feature type="transmembrane region" description="Helical" evidence="1">
    <location>
        <begin position="30"/>
        <end position="48"/>
    </location>
</feature>
<feature type="transmembrane region" description="Helical" evidence="1">
    <location>
        <begin position="6"/>
        <end position="23"/>
    </location>
</feature>
<gene>
    <name evidence="2" type="ORF">J2S63_000198</name>
</gene>
<evidence type="ECO:0008006" key="4">
    <source>
        <dbReference type="Google" id="ProtNLM"/>
    </source>
</evidence>
<protein>
    <recommendedName>
        <fullName evidence="4">DUF1453 domain-containing protein</fullName>
    </recommendedName>
</protein>
<evidence type="ECO:0000313" key="2">
    <source>
        <dbReference type="EMBL" id="MDR7360645.1"/>
    </source>
</evidence>
<keyword evidence="1" id="KW-1133">Transmembrane helix</keyword>
<sequence>MTVTQYVLNAGLLVFVLATNLGTRDLTWRRLVLPLALVAVAAAVFLRHVPTAGNDATLEVVGLVAGVLLGLLAGALVRVRREAGRVVTSAGRAYAALWTVVIGGRVLFAFGADHWFSQQIGLYSYTHRITGADAWTAAFVLMALAMVSTRVAVTAAQYVGATRPVVVAA</sequence>
<keyword evidence="3" id="KW-1185">Reference proteome</keyword>
<feature type="transmembrane region" description="Helical" evidence="1">
    <location>
        <begin position="132"/>
        <end position="153"/>
    </location>
</feature>
<dbReference type="RefSeq" id="WP_310297416.1">
    <property type="nucleotide sequence ID" value="NZ_BAAAPS010000011.1"/>
</dbReference>
<organism evidence="2 3">
    <name type="scientific">Nocardioides marmoribigeumensis</name>
    <dbReference type="NCBI Taxonomy" id="433649"/>
    <lineage>
        <taxon>Bacteria</taxon>
        <taxon>Bacillati</taxon>
        <taxon>Actinomycetota</taxon>
        <taxon>Actinomycetes</taxon>
        <taxon>Propionibacteriales</taxon>
        <taxon>Nocardioidaceae</taxon>
        <taxon>Nocardioides</taxon>
    </lineage>
</organism>
<keyword evidence="1" id="KW-0472">Membrane</keyword>
<dbReference type="EMBL" id="JAVDYG010000001">
    <property type="protein sequence ID" value="MDR7360645.1"/>
    <property type="molecule type" value="Genomic_DNA"/>
</dbReference>
<comment type="caution">
    <text evidence="2">The sequence shown here is derived from an EMBL/GenBank/DDBJ whole genome shotgun (WGS) entry which is preliminary data.</text>
</comment>
<reference evidence="2 3" key="1">
    <citation type="submission" date="2023-07" db="EMBL/GenBank/DDBJ databases">
        <title>Sequencing the genomes of 1000 actinobacteria strains.</title>
        <authorList>
            <person name="Klenk H.-P."/>
        </authorList>
    </citation>
    <scope>NUCLEOTIDE SEQUENCE [LARGE SCALE GENOMIC DNA]</scope>
    <source>
        <strain evidence="2 3">DSM 19426</strain>
    </source>
</reference>
<evidence type="ECO:0000313" key="3">
    <source>
        <dbReference type="Proteomes" id="UP001183648"/>
    </source>
</evidence>
<evidence type="ECO:0000256" key="1">
    <source>
        <dbReference type="SAM" id="Phobius"/>
    </source>
</evidence>